<comment type="similarity">
    <text evidence="3 8">Belongs to the BPG-independent phosphoglycerate mutase family.</text>
</comment>
<dbReference type="PIRSF" id="PIRSF001492">
    <property type="entry name" value="IPGAM"/>
    <property type="match status" value="1"/>
</dbReference>
<sequence>MNKKVILMILDGWGKSPDPKVSAIDNANVPFINSLYKKYPSAQLRTDGLHVGLPEGQMGNSEVGHMNLGAGRIVYQDLAKINLAVANKTLAQEQVLKDAFQYAKDNNKKVHFLGLVSDGGVHSHTSHLRGLIDATQDYGLNQVFIHAFTDGRDVDPKSGKKYIQDLENYIATTPVKIASVIGRYYAMDRDKRWERVKLAYDLVVNGIGTPTQDIVTSIATSYGNDVTDEFIQPLVAVDSNEKPLATIQDDDVVIFFNFRTDRGRELTEALSQQDFHEQNMHKLNLYYVTLTNYDETYQNVKVVYNKDNITETLGEVLEKAGKKQIRIAETEKYPHVTFFFSGGREEPFIGESRILKNSPKVATYDLQPEMSAYELTDALVPEIEKGEVDFVCLNFANGDMVGHTGIMEAAIRACEAVDVCVQRVIDAALKNGYATIVIADHGNCETMINPDGSPNTAHTTNPVPFILVDNDQIAIQDGVLGDIAPTILDLMGVQQPIVMSSHSLLIK</sequence>
<feature type="domain" description="Metalloenzyme" evidence="10">
    <location>
        <begin position="3"/>
        <end position="494"/>
    </location>
</feature>
<feature type="binding site" evidence="8">
    <location>
        <position position="122"/>
    </location>
    <ligand>
        <name>substrate</name>
    </ligand>
</feature>
<comment type="function">
    <text evidence="8">Catalyzes the interconversion of 2-phosphoglycerate and 3-phosphoglycerate.</text>
</comment>
<dbReference type="InterPro" id="IPR017850">
    <property type="entry name" value="Alkaline_phosphatase_core_sf"/>
</dbReference>
<feature type="binding site" evidence="8">
    <location>
        <position position="399"/>
    </location>
    <ligand>
        <name>Mn(2+)</name>
        <dbReference type="ChEBI" id="CHEBI:29035"/>
        <label>1</label>
    </ligand>
</feature>
<dbReference type="Pfam" id="PF06415">
    <property type="entry name" value="iPGM_N"/>
    <property type="match status" value="1"/>
</dbReference>
<comment type="pathway">
    <text evidence="2 8">Carbohydrate degradation; glycolysis; pyruvate from D-glyceraldehyde 3-phosphate: step 3/5.</text>
</comment>
<dbReference type="Gene3D" id="3.40.720.10">
    <property type="entry name" value="Alkaline Phosphatase, subunit A"/>
    <property type="match status" value="1"/>
</dbReference>
<name>A0ABV4TA44_9FLAO</name>
<accession>A0ABV4TA44</accession>
<evidence type="ECO:0000256" key="5">
    <source>
        <dbReference type="ARBA" id="ARBA00023152"/>
    </source>
</evidence>
<evidence type="ECO:0000313" key="13">
    <source>
        <dbReference type="Proteomes" id="UP001574169"/>
    </source>
</evidence>
<dbReference type="EC" id="5.4.2.12" evidence="8 9"/>
<evidence type="ECO:0000256" key="2">
    <source>
        <dbReference type="ARBA" id="ARBA00004798"/>
    </source>
</evidence>
<dbReference type="EMBL" id="JBCFQL010000005">
    <property type="protein sequence ID" value="MFA9190956.1"/>
    <property type="molecule type" value="Genomic_DNA"/>
</dbReference>
<reference evidence="12 13" key="1">
    <citation type="submission" date="2024-04" db="EMBL/GenBank/DDBJ databases">
        <title>New Clade of Flavobacterium.</title>
        <authorList>
            <person name="Matos L."/>
            <person name="Proenca D.N."/>
            <person name="Fransisco R.M."/>
            <person name="Chung A.P."/>
            <person name="Maccario L."/>
            <person name="Sorensen S.J."/>
            <person name="Morais P.V."/>
        </authorList>
    </citation>
    <scope>NUCLEOTIDE SEQUENCE [LARGE SCALE GENOMIC DNA]</scope>
    <source>
        <strain evidence="12 13">FZUC8N2.13</strain>
    </source>
</reference>
<dbReference type="Gene3D" id="3.40.1450.10">
    <property type="entry name" value="BPG-independent phosphoglycerate mutase, domain B"/>
    <property type="match status" value="1"/>
</dbReference>
<dbReference type="InterPro" id="IPR011258">
    <property type="entry name" value="BPG-indep_PGM_N"/>
</dbReference>
<dbReference type="InterPro" id="IPR005995">
    <property type="entry name" value="Pgm_bpd_ind"/>
</dbReference>
<keyword evidence="4 8" id="KW-0479">Metal-binding</keyword>
<dbReference type="PANTHER" id="PTHR31637:SF0">
    <property type="entry name" value="2,3-BISPHOSPHOGLYCERATE-INDEPENDENT PHOSPHOGLYCERATE MUTASE"/>
    <property type="match status" value="1"/>
</dbReference>
<evidence type="ECO:0000256" key="9">
    <source>
        <dbReference type="NCBIfam" id="TIGR01307"/>
    </source>
</evidence>
<evidence type="ECO:0000256" key="6">
    <source>
        <dbReference type="ARBA" id="ARBA00023211"/>
    </source>
</evidence>
<feature type="active site" description="Phosphoserine intermediate" evidence="8">
    <location>
        <position position="61"/>
    </location>
</feature>
<evidence type="ECO:0000256" key="3">
    <source>
        <dbReference type="ARBA" id="ARBA00008819"/>
    </source>
</evidence>
<dbReference type="GO" id="GO:0004619">
    <property type="term" value="F:phosphoglycerate mutase activity"/>
    <property type="evidence" value="ECO:0007669"/>
    <property type="project" value="UniProtKB-EC"/>
</dbReference>
<proteinExistence type="inferred from homology"/>
<dbReference type="InterPro" id="IPR036646">
    <property type="entry name" value="PGAM_B_sf"/>
</dbReference>
<evidence type="ECO:0000259" key="10">
    <source>
        <dbReference type="Pfam" id="PF01676"/>
    </source>
</evidence>
<evidence type="ECO:0000256" key="8">
    <source>
        <dbReference type="HAMAP-Rule" id="MF_01038"/>
    </source>
</evidence>
<evidence type="ECO:0000256" key="1">
    <source>
        <dbReference type="ARBA" id="ARBA00000370"/>
    </source>
</evidence>
<keyword evidence="5 8" id="KW-0324">Glycolysis</keyword>
<evidence type="ECO:0000259" key="11">
    <source>
        <dbReference type="Pfam" id="PF06415"/>
    </source>
</evidence>
<feature type="binding site" evidence="8">
    <location>
        <begin position="259"/>
        <end position="262"/>
    </location>
    <ligand>
        <name>substrate</name>
    </ligand>
</feature>
<dbReference type="SUPFAM" id="SSF53649">
    <property type="entry name" value="Alkaline phosphatase-like"/>
    <property type="match status" value="1"/>
</dbReference>
<feature type="binding site" evidence="8">
    <location>
        <position position="11"/>
    </location>
    <ligand>
        <name>Mn(2+)</name>
        <dbReference type="ChEBI" id="CHEBI:29035"/>
        <label>2</label>
    </ligand>
</feature>
<dbReference type="NCBIfam" id="TIGR01307">
    <property type="entry name" value="pgm_bpd_ind"/>
    <property type="match status" value="1"/>
</dbReference>
<evidence type="ECO:0000313" key="12">
    <source>
        <dbReference type="EMBL" id="MFA9190956.1"/>
    </source>
</evidence>
<comment type="cofactor">
    <cofactor evidence="8">
        <name>Mn(2+)</name>
        <dbReference type="ChEBI" id="CHEBI:29035"/>
    </cofactor>
    <text evidence="8">Binds 2 manganese ions per subunit.</text>
</comment>
<feature type="binding site" evidence="8">
    <location>
        <position position="440"/>
    </location>
    <ligand>
        <name>Mn(2+)</name>
        <dbReference type="ChEBI" id="CHEBI:29035"/>
        <label>2</label>
    </ligand>
</feature>
<evidence type="ECO:0000256" key="4">
    <source>
        <dbReference type="ARBA" id="ARBA00022723"/>
    </source>
</evidence>
<feature type="binding site" evidence="8">
    <location>
        <position position="403"/>
    </location>
    <ligand>
        <name>Mn(2+)</name>
        <dbReference type="ChEBI" id="CHEBI:29035"/>
        <label>1</label>
    </ligand>
</feature>
<dbReference type="CDD" id="cd16010">
    <property type="entry name" value="iPGM"/>
    <property type="match status" value="1"/>
</dbReference>
<feature type="binding site" evidence="8">
    <location>
        <begin position="152"/>
        <end position="153"/>
    </location>
    <ligand>
        <name>substrate</name>
    </ligand>
</feature>
<feature type="binding site" evidence="8">
    <location>
        <position position="61"/>
    </location>
    <ligand>
        <name>Mn(2+)</name>
        <dbReference type="ChEBI" id="CHEBI:29035"/>
        <label>2</label>
    </ligand>
</feature>
<comment type="caution">
    <text evidence="12">The sequence shown here is derived from an EMBL/GenBank/DDBJ whole genome shotgun (WGS) entry which is preliminary data.</text>
</comment>
<evidence type="ECO:0000256" key="7">
    <source>
        <dbReference type="ARBA" id="ARBA00023235"/>
    </source>
</evidence>
<gene>
    <name evidence="8 12" type="primary">gpmI</name>
    <name evidence="12" type="ORF">AAGV28_06180</name>
</gene>
<keyword evidence="13" id="KW-1185">Reference proteome</keyword>
<feature type="binding site" evidence="8">
    <location>
        <position position="332"/>
    </location>
    <ligand>
        <name>substrate</name>
    </ligand>
</feature>
<comment type="catalytic activity">
    <reaction evidence="1 8">
        <text>(2R)-2-phosphoglycerate = (2R)-3-phosphoglycerate</text>
        <dbReference type="Rhea" id="RHEA:15901"/>
        <dbReference type="ChEBI" id="CHEBI:58272"/>
        <dbReference type="ChEBI" id="CHEBI:58289"/>
        <dbReference type="EC" id="5.4.2.12"/>
    </reaction>
</comment>
<dbReference type="RefSeq" id="WP_373405955.1">
    <property type="nucleotide sequence ID" value="NZ_JBCFQL010000005.1"/>
</dbReference>
<feature type="binding site" evidence="8">
    <location>
        <position position="183"/>
    </location>
    <ligand>
        <name>substrate</name>
    </ligand>
</feature>
<organism evidence="12 13">
    <name type="scientific">Flavobacterium zubiriense</name>
    <dbReference type="NCBI Taxonomy" id="3138075"/>
    <lineage>
        <taxon>Bacteria</taxon>
        <taxon>Pseudomonadati</taxon>
        <taxon>Bacteroidota</taxon>
        <taxon>Flavobacteriia</taxon>
        <taxon>Flavobacteriales</taxon>
        <taxon>Flavobacteriaceae</taxon>
        <taxon>Flavobacterium</taxon>
    </lineage>
</organism>
<feature type="domain" description="BPG-independent PGAM N-terminal" evidence="11">
    <location>
        <begin position="81"/>
        <end position="295"/>
    </location>
</feature>
<protein>
    <recommendedName>
        <fullName evidence="8 9">2,3-bisphosphoglycerate-independent phosphoglycerate mutase</fullName>
        <shortName evidence="8">BPG-independent PGAM</shortName>
        <shortName evidence="8">Phosphoglyceromutase</shortName>
        <shortName evidence="8">iPGM</shortName>
        <ecNumber evidence="8 9">5.4.2.12</ecNumber>
    </recommendedName>
</protein>
<dbReference type="InterPro" id="IPR006124">
    <property type="entry name" value="Metalloenzyme"/>
</dbReference>
<keyword evidence="6 8" id="KW-0464">Manganese</keyword>
<keyword evidence="7 8" id="KW-0413">Isomerase</keyword>
<dbReference type="Pfam" id="PF01676">
    <property type="entry name" value="Metalloenzyme"/>
    <property type="match status" value="1"/>
</dbReference>
<dbReference type="HAMAP" id="MF_01038">
    <property type="entry name" value="GpmI"/>
    <property type="match status" value="1"/>
</dbReference>
<feature type="binding site" evidence="8">
    <location>
        <position position="189"/>
    </location>
    <ligand>
        <name>substrate</name>
    </ligand>
</feature>
<dbReference type="Proteomes" id="UP001574169">
    <property type="component" value="Unassembled WGS sequence"/>
</dbReference>
<feature type="binding site" evidence="8">
    <location>
        <position position="441"/>
    </location>
    <ligand>
        <name>Mn(2+)</name>
        <dbReference type="ChEBI" id="CHEBI:29035"/>
        <label>2</label>
    </ligand>
</feature>
<comment type="subunit">
    <text evidence="8">Monomer.</text>
</comment>
<dbReference type="SUPFAM" id="SSF64158">
    <property type="entry name" value="2,3-Bisphosphoglycerate-independent phosphoglycerate mutase, substrate-binding domain"/>
    <property type="match status" value="1"/>
</dbReference>
<feature type="binding site" evidence="8">
    <location>
        <position position="458"/>
    </location>
    <ligand>
        <name>Mn(2+)</name>
        <dbReference type="ChEBI" id="CHEBI:29035"/>
        <label>1</label>
    </ligand>
</feature>
<dbReference type="PANTHER" id="PTHR31637">
    <property type="entry name" value="2,3-BISPHOSPHOGLYCERATE-INDEPENDENT PHOSPHOGLYCERATE MUTASE"/>
    <property type="match status" value="1"/>
</dbReference>